<sequence length="325" mass="35184">MQWPGRRPNLWPGVDTEELAAGLEVGGRTLDPGQRSAVMQLTAAHDRGVYLFGGVGRGKTWMADACFAAAPGPKRRVHMHSFLAEINAAVAARAEPAADAIARLIGEARLLFIDEFHVHDVGDAILIRRLLDVLLRARIGLVVTSNYAPEDLLPNPLFHHHMLPAIEQIRAHLAVVEVVPGTDYRVAGSADGGFAAGAWTAGRCDDGWGGDVVVLGSRTVPVRAADAGRGVLSGTFAQLCEAPLSAADYVALASRYTRWELTDVPAPGEIDEQGFQRFAYLVDVLVDAQHRLDVTADLPFEEWTTRGGMPRDAERFLSRLSLLRT</sequence>
<dbReference type="AlphaFoldDB" id="A0A4Q8AGE5"/>
<keyword evidence="3" id="KW-0132">Cell division</keyword>
<dbReference type="NCBIfam" id="NF040713">
    <property type="entry name" value="ZapE"/>
    <property type="match status" value="1"/>
</dbReference>
<organism evidence="3 4">
    <name type="scientific">Zhihengliuella halotolerans</name>
    <dbReference type="NCBI Taxonomy" id="370736"/>
    <lineage>
        <taxon>Bacteria</taxon>
        <taxon>Bacillati</taxon>
        <taxon>Actinomycetota</taxon>
        <taxon>Actinomycetes</taxon>
        <taxon>Micrococcales</taxon>
        <taxon>Micrococcaceae</taxon>
        <taxon>Zhihengliuella</taxon>
    </lineage>
</organism>
<dbReference type="Proteomes" id="UP000292685">
    <property type="component" value="Unassembled WGS sequence"/>
</dbReference>
<reference evidence="3 4" key="1">
    <citation type="submission" date="2019-02" db="EMBL/GenBank/DDBJ databases">
        <title>Sequencing the genomes of 1000 actinobacteria strains.</title>
        <authorList>
            <person name="Klenk H.-P."/>
        </authorList>
    </citation>
    <scope>NUCLEOTIDE SEQUENCE [LARGE SCALE GENOMIC DNA]</scope>
    <source>
        <strain evidence="3 4">DSM 17364</strain>
    </source>
</reference>
<keyword evidence="3" id="KW-0131">Cell cycle</keyword>
<evidence type="ECO:0000313" key="3">
    <source>
        <dbReference type="EMBL" id="RZU62921.1"/>
    </source>
</evidence>
<dbReference type="OrthoDB" id="9774491at2"/>
<dbReference type="Pfam" id="PF03969">
    <property type="entry name" value="AFG1_ATPase"/>
    <property type="match status" value="2"/>
</dbReference>
<dbReference type="GO" id="GO:0051301">
    <property type="term" value="P:cell division"/>
    <property type="evidence" value="ECO:0007669"/>
    <property type="project" value="UniProtKB-KW"/>
</dbReference>
<dbReference type="SUPFAM" id="SSF52540">
    <property type="entry name" value="P-loop containing nucleoside triphosphate hydrolases"/>
    <property type="match status" value="1"/>
</dbReference>
<accession>A0A4Q8AGE5</accession>
<dbReference type="PANTHER" id="PTHR12169:SF6">
    <property type="entry name" value="AFG1-LIKE ATPASE"/>
    <property type="match status" value="1"/>
</dbReference>
<keyword evidence="2" id="KW-0067">ATP-binding</keyword>
<name>A0A4Q8AGE5_9MICC</name>
<dbReference type="GO" id="GO:0005737">
    <property type="term" value="C:cytoplasm"/>
    <property type="evidence" value="ECO:0007669"/>
    <property type="project" value="TreeGrafter"/>
</dbReference>
<dbReference type="Gene3D" id="3.40.50.300">
    <property type="entry name" value="P-loop containing nucleotide triphosphate hydrolases"/>
    <property type="match status" value="1"/>
</dbReference>
<keyword evidence="4" id="KW-1185">Reference proteome</keyword>
<dbReference type="InterPro" id="IPR005654">
    <property type="entry name" value="ATPase_AFG1-like"/>
</dbReference>
<dbReference type="RefSeq" id="WP_130451430.1">
    <property type="nucleotide sequence ID" value="NZ_SHLA01000001.1"/>
</dbReference>
<protein>
    <submittedName>
        <fullName evidence="3">Cell division protein ZapE</fullName>
    </submittedName>
</protein>
<evidence type="ECO:0000256" key="2">
    <source>
        <dbReference type="ARBA" id="ARBA00022840"/>
    </source>
</evidence>
<comment type="caution">
    <text evidence="3">The sequence shown here is derived from an EMBL/GenBank/DDBJ whole genome shotgun (WGS) entry which is preliminary data.</text>
</comment>
<dbReference type="PANTHER" id="PTHR12169">
    <property type="entry name" value="ATPASE N2B"/>
    <property type="match status" value="1"/>
</dbReference>
<dbReference type="InterPro" id="IPR027417">
    <property type="entry name" value="P-loop_NTPase"/>
</dbReference>
<gene>
    <name evidence="3" type="ORF">EV380_2526</name>
</gene>
<dbReference type="EMBL" id="SHLA01000001">
    <property type="protein sequence ID" value="RZU62921.1"/>
    <property type="molecule type" value="Genomic_DNA"/>
</dbReference>
<dbReference type="GO" id="GO:0005524">
    <property type="term" value="F:ATP binding"/>
    <property type="evidence" value="ECO:0007669"/>
    <property type="project" value="UniProtKB-KW"/>
</dbReference>
<dbReference type="GO" id="GO:0032153">
    <property type="term" value="C:cell division site"/>
    <property type="evidence" value="ECO:0007669"/>
    <property type="project" value="TreeGrafter"/>
</dbReference>
<proteinExistence type="predicted"/>
<keyword evidence="1" id="KW-0547">Nucleotide-binding</keyword>
<dbReference type="GO" id="GO:0016887">
    <property type="term" value="F:ATP hydrolysis activity"/>
    <property type="evidence" value="ECO:0007669"/>
    <property type="project" value="InterPro"/>
</dbReference>
<evidence type="ECO:0000313" key="4">
    <source>
        <dbReference type="Proteomes" id="UP000292685"/>
    </source>
</evidence>
<evidence type="ECO:0000256" key="1">
    <source>
        <dbReference type="ARBA" id="ARBA00022741"/>
    </source>
</evidence>